<accession>A0A1H2H1R2</accession>
<dbReference type="PANTHER" id="PTHR48111">
    <property type="entry name" value="REGULATOR OF RPOS"/>
    <property type="match status" value="1"/>
</dbReference>
<dbReference type="SUPFAM" id="SSF52172">
    <property type="entry name" value="CheY-like"/>
    <property type="match status" value="1"/>
</dbReference>
<dbReference type="InterPro" id="IPR001789">
    <property type="entry name" value="Sig_transdc_resp-reg_receiver"/>
</dbReference>
<dbReference type="Gene3D" id="6.10.250.690">
    <property type="match status" value="1"/>
</dbReference>
<organism evidence="6 7">
    <name type="scientific">Halopseudomonas salegens</name>
    <dbReference type="NCBI Taxonomy" id="1434072"/>
    <lineage>
        <taxon>Bacteria</taxon>
        <taxon>Pseudomonadati</taxon>
        <taxon>Pseudomonadota</taxon>
        <taxon>Gammaproteobacteria</taxon>
        <taxon>Pseudomonadales</taxon>
        <taxon>Pseudomonadaceae</taxon>
        <taxon>Halopseudomonas</taxon>
    </lineage>
</organism>
<evidence type="ECO:0000259" key="4">
    <source>
        <dbReference type="PROSITE" id="PS50110"/>
    </source>
</evidence>
<feature type="domain" description="Response regulatory" evidence="4">
    <location>
        <begin position="25"/>
        <end position="138"/>
    </location>
</feature>
<dbReference type="Gene3D" id="1.10.10.10">
    <property type="entry name" value="Winged helix-like DNA-binding domain superfamily/Winged helix DNA-binding domain"/>
    <property type="match status" value="1"/>
</dbReference>
<dbReference type="AlphaFoldDB" id="A0A1H2H1R2"/>
<keyword evidence="2" id="KW-0597">Phosphoprotein</keyword>
<dbReference type="GO" id="GO:0006355">
    <property type="term" value="P:regulation of DNA-templated transcription"/>
    <property type="evidence" value="ECO:0007669"/>
    <property type="project" value="InterPro"/>
</dbReference>
<feature type="DNA-binding region" description="OmpR/PhoB-type" evidence="3">
    <location>
        <begin position="144"/>
        <end position="247"/>
    </location>
</feature>
<dbReference type="Gene3D" id="3.40.50.2300">
    <property type="match status" value="1"/>
</dbReference>
<feature type="domain" description="OmpR/PhoB-type" evidence="5">
    <location>
        <begin position="144"/>
        <end position="247"/>
    </location>
</feature>
<feature type="modified residue" description="4-aspartylphosphate" evidence="2">
    <location>
        <position position="74"/>
    </location>
</feature>
<dbReference type="Proteomes" id="UP000243924">
    <property type="component" value="Chromosome I"/>
</dbReference>
<evidence type="ECO:0000256" key="2">
    <source>
        <dbReference type="PROSITE-ProRule" id="PRU00169"/>
    </source>
</evidence>
<evidence type="ECO:0000259" key="5">
    <source>
        <dbReference type="PROSITE" id="PS51755"/>
    </source>
</evidence>
<sequence length="254" mass="28948">MIARVPPIAPQSGLAVQDEQPMGDRILIIEDEPAIADALLYALATEGFDTHWCALAGDGMAWLQQQPVDLIMLDVGLPDESGFELCRRIRQFSNVPVMFLTARKEEVDRIVGLEIGADDYVVKPFSPREISARVRAILRRTRAQSQPEHEPDSALFEHDAERRRIRYQQQWLELTRYEYLILSALLRHPEHVLSREQLMDAAWEDPGASLDRVVDTHIKGIRVKLKKIRPDLDPIITHRGLGYSLDPQAGRQHP</sequence>
<dbReference type="SUPFAM" id="SSF46894">
    <property type="entry name" value="C-terminal effector domain of the bipartite response regulators"/>
    <property type="match status" value="1"/>
</dbReference>
<name>A0A1H2H1R2_9GAMM</name>
<dbReference type="GO" id="GO:0000156">
    <property type="term" value="F:phosphorelay response regulator activity"/>
    <property type="evidence" value="ECO:0007669"/>
    <property type="project" value="TreeGrafter"/>
</dbReference>
<dbReference type="SMART" id="SM00448">
    <property type="entry name" value="REC"/>
    <property type="match status" value="1"/>
</dbReference>
<dbReference type="Pfam" id="PF00072">
    <property type="entry name" value="Response_reg"/>
    <property type="match status" value="1"/>
</dbReference>
<dbReference type="GO" id="GO:0032993">
    <property type="term" value="C:protein-DNA complex"/>
    <property type="evidence" value="ECO:0007669"/>
    <property type="project" value="TreeGrafter"/>
</dbReference>
<dbReference type="SMART" id="SM00862">
    <property type="entry name" value="Trans_reg_C"/>
    <property type="match status" value="1"/>
</dbReference>
<dbReference type="InterPro" id="IPR039420">
    <property type="entry name" value="WalR-like"/>
</dbReference>
<dbReference type="InterPro" id="IPR001867">
    <property type="entry name" value="OmpR/PhoB-type_DNA-bd"/>
</dbReference>
<dbReference type="PROSITE" id="PS50110">
    <property type="entry name" value="RESPONSE_REGULATORY"/>
    <property type="match status" value="1"/>
</dbReference>
<dbReference type="NCBIfam" id="NF008296">
    <property type="entry name" value="PRK11083.1"/>
    <property type="match status" value="1"/>
</dbReference>
<dbReference type="PROSITE" id="PS51755">
    <property type="entry name" value="OMPR_PHOB"/>
    <property type="match status" value="1"/>
</dbReference>
<evidence type="ECO:0000256" key="1">
    <source>
        <dbReference type="ARBA" id="ARBA00023125"/>
    </source>
</evidence>
<dbReference type="InterPro" id="IPR016032">
    <property type="entry name" value="Sig_transdc_resp-reg_C-effctor"/>
</dbReference>
<dbReference type="GO" id="GO:0000976">
    <property type="term" value="F:transcription cis-regulatory region binding"/>
    <property type="evidence" value="ECO:0007669"/>
    <property type="project" value="TreeGrafter"/>
</dbReference>
<reference evidence="7" key="1">
    <citation type="submission" date="2016-10" db="EMBL/GenBank/DDBJ databases">
        <authorList>
            <person name="Varghese N."/>
            <person name="Submissions S."/>
        </authorList>
    </citation>
    <scope>NUCLEOTIDE SEQUENCE [LARGE SCALE GENOMIC DNA]</scope>
    <source>
        <strain evidence="7">CECT 8338</strain>
    </source>
</reference>
<evidence type="ECO:0000256" key="3">
    <source>
        <dbReference type="PROSITE-ProRule" id="PRU01091"/>
    </source>
</evidence>
<evidence type="ECO:0000313" key="6">
    <source>
        <dbReference type="EMBL" id="SDU25725.1"/>
    </source>
</evidence>
<dbReference type="STRING" id="1434072.SAMN05216210_2708"/>
<dbReference type="InterPro" id="IPR011006">
    <property type="entry name" value="CheY-like_superfamily"/>
</dbReference>
<dbReference type="CDD" id="cd00383">
    <property type="entry name" value="trans_reg_C"/>
    <property type="match status" value="1"/>
</dbReference>
<dbReference type="InterPro" id="IPR036388">
    <property type="entry name" value="WH-like_DNA-bd_sf"/>
</dbReference>
<dbReference type="Pfam" id="PF00486">
    <property type="entry name" value="Trans_reg_C"/>
    <property type="match status" value="1"/>
</dbReference>
<evidence type="ECO:0000313" key="7">
    <source>
        <dbReference type="Proteomes" id="UP000243924"/>
    </source>
</evidence>
<keyword evidence="7" id="KW-1185">Reference proteome</keyword>
<protein>
    <submittedName>
        <fullName evidence="6">Two-component system, OmpR family, catabolic regulation response regulator CreB</fullName>
    </submittedName>
</protein>
<keyword evidence="1 3" id="KW-0238">DNA-binding</keyword>
<proteinExistence type="predicted"/>
<dbReference type="PANTHER" id="PTHR48111:SF6">
    <property type="entry name" value="TRANSCRIPTIONAL REGULATORY PROTEIN CREB"/>
    <property type="match status" value="1"/>
</dbReference>
<gene>
    <name evidence="6" type="ORF">SAMN05216210_2708</name>
</gene>
<dbReference type="EMBL" id="LT629787">
    <property type="protein sequence ID" value="SDU25725.1"/>
    <property type="molecule type" value="Genomic_DNA"/>
</dbReference>
<dbReference type="GO" id="GO:0005829">
    <property type="term" value="C:cytosol"/>
    <property type="evidence" value="ECO:0007669"/>
    <property type="project" value="TreeGrafter"/>
</dbReference>